<dbReference type="EMBL" id="MDYM01000010">
    <property type="protein sequence ID" value="OQD62979.1"/>
    <property type="molecule type" value="Genomic_DNA"/>
</dbReference>
<dbReference type="OrthoDB" id="3009558at2759"/>
<keyword evidence="2" id="KW-1185">Reference proteome</keyword>
<gene>
    <name evidence="1" type="ORF">PENPOL_c010G03975</name>
</gene>
<organism evidence="1 2">
    <name type="scientific">Penicillium polonicum</name>
    <dbReference type="NCBI Taxonomy" id="60169"/>
    <lineage>
        <taxon>Eukaryota</taxon>
        <taxon>Fungi</taxon>
        <taxon>Dikarya</taxon>
        <taxon>Ascomycota</taxon>
        <taxon>Pezizomycotina</taxon>
        <taxon>Eurotiomycetes</taxon>
        <taxon>Eurotiomycetidae</taxon>
        <taxon>Eurotiales</taxon>
        <taxon>Aspergillaceae</taxon>
        <taxon>Penicillium</taxon>
    </lineage>
</organism>
<evidence type="ECO:0000313" key="2">
    <source>
        <dbReference type="Proteomes" id="UP000191408"/>
    </source>
</evidence>
<comment type="caution">
    <text evidence="1">The sequence shown here is derived from an EMBL/GenBank/DDBJ whole genome shotgun (WGS) entry which is preliminary data.</text>
</comment>
<dbReference type="STRING" id="60169.A0A1V6NEG4"/>
<accession>A0A1V6NEG4</accession>
<evidence type="ECO:0000313" key="1">
    <source>
        <dbReference type="EMBL" id="OQD62979.1"/>
    </source>
</evidence>
<reference evidence="2" key="1">
    <citation type="journal article" date="2017" name="Nat. Microbiol.">
        <title>Global analysis of biosynthetic gene clusters reveals vast potential of secondary metabolite production in Penicillium species.</title>
        <authorList>
            <person name="Nielsen J.C."/>
            <person name="Grijseels S."/>
            <person name="Prigent S."/>
            <person name="Ji B."/>
            <person name="Dainat J."/>
            <person name="Nielsen K.F."/>
            <person name="Frisvad J.C."/>
            <person name="Workman M."/>
            <person name="Nielsen J."/>
        </authorList>
    </citation>
    <scope>NUCLEOTIDE SEQUENCE [LARGE SCALE GENOMIC DNA]</scope>
    <source>
        <strain evidence="2">IBT 4502</strain>
    </source>
</reference>
<sequence length="128" mass="13920">MPLSDTCALGVARKSQTNSPIGKEIGTISYTFGNPSPAPALPYPAGYRHDLSLITDDNLPTLISPPGHPVVSEWTSYSTTDAYAVRMNTVVGRWLLVQGTIYPNAIRNATVIGTEYLWDRTARPPTML</sequence>
<name>A0A1V6NEG4_PENPO</name>
<dbReference type="AlphaFoldDB" id="A0A1V6NEG4"/>
<proteinExistence type="predicted"/>
<protein>
    <submittedName>
        <fullName evidence="1">Uncharacterized protein</fullName>
    </submittedName>
</protein>
<dbReference type="Proteomes" id="UP000191408">
    <property type="component" value="Unassembled WGS sequence"/>
</dbReference>